<dbReference type="InterPro" id="IPR050592">
    <property type="entry name" value="GDSL_lipolytic_enzyme"/>
</dbReference>
<proteinExistence type="inferred from homology"/>
<keyword evidence="2" id="KW-0732">Signal</keyword>
<dbReference type="GO" id="GO:0016788">
    <property type="term" value="F:hydrolase activity, acting on ester bonds"/>
    <property type="evidence" value="ECO:0007669"/>
    <property type="project" value="InterPro"/>
</dbReference>
<accession>Q69KY5</accession>
<reference evidence="4" key="3">
    <citation type="journal article" date="2005" name="PLoS Biol.">
        <title>The genomes of Oryza sativa: a history of duplications.</title>
        <authorList>
            <person name="Yu J."/>
            <person name="Wang J."/>
            <person name="Lin W."/>
            <person name="Li S."/>
            <person name="Li H."/>
            <person name="Zhou J."/>
            <person name="Ni P."/>
            <person name="Dong W."/>
            <person name="Hu S."/>
            <person name="Zeng C."/>
            <person name="Zhang J."/>
            <person name="Zhang Y."/>
            <person name="Li R."/>
            <person name="Xu Z."/>
            <person name="Li S."/>
            <person name="Li X."/>
            <person name="Zheng H."/>
            <person name="Cong L."/>
            <person name="Lin L."/>
            <person name="Yin J."/>
            <person name="Geng J."/>
            <person name="Li G."/>
            <person name="Shi J."/>
            <person name="Liu J."/>
            <person name="Lv H."/>
            <person name="Li J."/>
            <person name="Wang J."/>
            <person name="Deng Y."/>
            <person name="Ran L."/>
            <person name="Shi X."/>
            <person name="Wang X."/>
            <person name="Wu Q."/>
            <person name="Li C."/>
            <person name="Ren X."/>
            <person name="Wang J."/>
            <person name="Wang X."/>
            <person name="Li D."/>
            <person name="Liu D."/>
            <person name="Zhang X."/>
            <person name="Ji Z."/>
            <person name="Zhao W."/>
            <person name="Sun Y."/>
            <person name="Zhang Z."/>
            <person name="Bao J."/>
            <person name="Han Y."/>
            <person name="Dong L."/>
            <person name="Ji J."/>
            <person name="Chen P."/>
            <person name="Wu S."/>
            <person name="Liu J."/>
            <person name="Xiao Y."/>
            <person name="Bu D."/>
            <person name="Tan J."/>
            <person name="Yang L."/>
            <person name="Ye C."/>
            <person name="Zhang J."/>
            <person name="Xu J."/>
            <person name="Zhou Y."/>
            <person name="Yu Y."/>
            <person name="Zhang B."/>
            <person name="Zhuang S."/>
            <person name="Wei H."/>
            <person name="Liu B."/>
            <person name="Lei M."/>
            <person name="Yu H."/>
            <person name="Li Y."/>
            <person name="Xu H."/>
            <person name="Wei S."/>
            <person name="He X."/>
            <person name="Fang L."/>
            <person name="Zhang Z."/>
            <person name="Zhang Y."/>
            <person name="Huang X."/>
            <person name="Su Z."/>
            <person name="Tong W."/>
            <person name="Li J."/>
            <person name="Tong Z."/>
            <person name="Li S."/>
            <person name="Ye J."/>
            <person name="Wang L."/>
            <person name="Fang L."/>
            <person name="Lei T."/>
            <person name="Chen C."/>
            <person name="Chen H."/>
            <person name="Xu Z."/>
            <person name="Li H."/>
            <person name="Huang H."/>
            <person name="Zhang F."/>
            <person name="Xu H."/>
            <person name="Li N."/>
            <person name="Zhao C."/>
            <person name="Li S."/>
            <person name="Dong L."/>
            <person name="Huang Y."/>
            <person name="Li L."/>
            <person name="Xi Y."/>
            <person name="Qi Q."/>
            <person name="Li W."/>
            <person name="Zhang B."/>
            <person name="Hu W."/>
            <person name="Zhang Y."/>
            <person name="Tian X."/>
            <person name="Jiao Y."/>
            <person name="Liang X."/>
            <person name="Jin J."/>
            <person name="Gao L."/>
            <person name="Zheng W."/>
            <person name="Hao B."/>
            <person name="Liu S."/>
            <person name="Wang W."/>
            <person name="Yuan L."/>
            <person name="Cao M."/>
            <person name="McDermott J."/>
            <person name="Samudrala R."/>
            <person name="Wang J."/>
            <person name="Wong G.K."/>
            <person name="Yang H."/>
        </authorList>
    </citation>
    <scope>NUCLEOTIDE SEQUENCE [LARGE SCALE GENOMIC DNA]</scope>
</reference>
<organism evidence="4">
    <name type="scientific">Oryza sativa subsp. japonica</name>
    <name type="common">Rice</name>
    <dbReference type="NCBI Taxonomy" id="39947"/>
    <lineage>
        <taxon>Eukaryota</taxon>
        <taxon>Viridiplantae</taxon>
        <taxon>Streptophyta</taxon>
        <taxon>Embryophyta</taxon>
        <taxon>Tracheophyta</taxon>
        <taxon>Spermatophyta</taxon>
        <taxon>Magnoliopsida</taxon>
        <taxon>Liliopsida</taxon>
        <taxon>Poales</taxon>
        <taxon>Poaceae</taxon>
        <taxon>BOP clade</taxon>
        <taxon>Oryzoideae</taxon>
        <taxon>Oryzeae</taxon>
        <taxon>Oryzinae</taxon>
        <taxon>Oryza</taxon>
        <taxon>Oryza sativa</taxon>
    </lineage>
</organism>
<feature type="chain" id="PRO_5010141452" evidence="2">
    <location>
        <begin position="25"/>
        <end position="248"/>
    </location>
</feature>
<feature type="signal peptide" evidence="2">
    <location>
        <begin position="1"/>
        <end position="24"/>
    </location>
</feature>
<reference evidence="5" key="4">
    <citation type="journal article" date="2008" name="Nucleic Acids Res.">
        <title>The rice annotation project database (RAP-DB): 2008 update.</title>
        <authorList>
            <consortium name="The rice annotation project (RAP)"/>
        </authorList>
    </citation>
    <scope>GENOME REANNOTATION</scope>
    <source>
        <strain evidence="5">cv. Nipponbare</strain>
    </source>
</reference>
<evidence type="ECO:0000256" key="2">
    <source>
        <dbReference type="SAM" id="SignalP"/>
    </source>
</evidence>
<gene>
    <name evidence="4" type="ORF">OsJ_28449</name>
    <name evidence="3" type="ORF">OSJNBa0095O23.23</name>
</gene>
<dbReference type="InterPro" id="IPR001087">
    <property type="entry name" value="GDSL"/>
</dbReference>
<reference evidence="3" key="1">
    <citation type="submission" date="2002-11" db="EMBL/GenBank/DDBJ databases">
        <title>Oryza sativa nipponbare(GA3) genomic DNA, chromosome 9, BAC clone:OSJNBa0095O23.</title>
        <authorList>
            <person name="Sasaki T."/>
            <person name="Matsumoto T."/>
            <person name="Katayose Y."/>
        </authorList>
    </citation>
    <scope>NUCLEOTIDE SEQUENCE</scope>
</reference>
<sequence length="248" mass="26974">MTSQQLGYCWVLLIALLSCSAATASEVPAIIVFGDSTVDAGNNNYILTVAKGNFPPYGRDFDGGVATGRFSNGRLVTDFVSEALGLPSSVPAYLDSTYTIDQLATGVSFASGGTGLDSLTARVVESGKSIAEYIRGKENYGLHVGDYTIKARYNLYRDQDLKAWCEKRKTTIMAVGSKAAFLNILDDLVTTYLEPDVLRTSGSSPLKIFAFLWSQICYHVFTRAPAFLFASVLLSFCKIHLIHSVMEQ</sequence>
<evidence type="ECO:0000313" key="4">
    <source>
        <dbReference type="EMBL" id="EAZ43831.1"/>
    </source>
</evidence>
<name>Q69KY5_ORYSJ</name>
<dbReference type="InterPro" id="IPR036514">
    <property type="entry name" value="SGNH_hydro_sf"/>
</dbReference>
<reference evidence="4" key="5">
    <citation type="submission" date="2008-12" db="EMBL/GenBank/DDBJ databases">
        <title>Improved gene annotation of the rice (Oryza sativa) genomes.</title>
        <authorList>
            <person name="Wang J."/>
            <person name="Li R."/>
            <person name="Fan W."/>
            <person name="Huang Q."/>
            <person name="Zhang J."/>
            <person name="Zhou Y."/>
            <person name="Hu Y."/>
            <person name="Zi S."/>
            <person name="Li J."/>
            <person name="Ni P."/>
            <person name="Zheng H."/>
            <person name="Zhang Y."/>
            <person name="Zhao M."/>
            <person name="Hao Q."/>
            <person name="McDermott J."/>
            <person name="Samudrala R."/>
            <person name="Kristiansen K."/>
            <person name="Wong G.K.-S."/>
        </authorList>
    </citation>
    <scope>NUCLEOTIDE SEQUENCE</scope>
</reference>
<accession>A3BW92</accession>
<protein>
    <submittedName>
        <fullName evidence="3">GDSL-motif lipase/hydrolase-like</fullName>
    </submittedName>
</protein>
<reference evidence="5" key="2">
    <citation type="journal article" date="2005" name="Nature">
        <title>The map-based sequence of the rice genome.</title>
        <authorList>
            <consortium name="International rice genome sequencing project (IRGSP)"/>
            <person name="Matsumoto T."/>
            <person name="Wu J."/>
            <person name="Kanamori H."/>
            <person name="Katayose Y."/>
            <person name="Fujisawa M."/>
            <person name="Namiki N."/>
            <person name="Mizuno H."/>
            <person name="Yamamoto K."/>
            <person name="Antonio B.A."/>
            <person name="Baba T."/>
            <person name="Sakata K."/>
            <person name="Nagamura Y."/>
            <person name="Aoki H."/>
            <person name="Arikawa K."/>
            <person name="Arita K."/>
            <person name="Bito T."/>
            <person name="Chiden Y."/>
            <person name="Fujitsuka N."/>
            <person name="Fukunaka R."/>
            <person name="Hamada M."/>
            <person name="Harada C."/>
            <person name="Hayashi A."/>
            <person name="Hijishita S."/>
            <person name="Honda M."/>
            <person name="Hosokawa S."/>
            <person name="Ichikawa Y."/>
            <person name="Idonuma A."/>
            <person name="Iijima M."/>
            <person name="Ikeda M."/>
            <person name="Ikeno M."/>
            <person name="Ito K."/>
            <person name="Ito S."/>
            <person name="Ito T."/>
            <person name="Ito Y."/>
            <person name="Ito Y."/>
            <person name="Iwabuchi A."/>
            <person name="Kamiya K."/>
            <person name="Karasawa W."/>
            <person name="Kurita K."/>
            <person name="Katagiri S."/>
            <person name="Kikuta A."/>
            <person name="Kobayashi H."/>
            <person name="Kobayashi N."/>
            <person name="Machita K."/>
            <person name="Maehara T."/>
            <person name="Masukawa M."/>
            <person name="Mizubayashi T."/>
            <person name="Mukai Y."/>
            <person name="Nagasaki H."/>
            <person name="Nagata Y."/>
            <person name="Naito S."/>
            <person name="Nakashima M."/>
            <person name="Nakama Y."/>
            <person name="Nakamichi Y."/>
            <person name="Nakamura M."/>
            <person name="Meguro A."/>
            <person name="Negishi M."/>
            <person name="Ohta I."/>
            <person name="Ohta T."/>
            <person name="Okamoto M."/>
            <person name="Ono N."/>
            <person name="Saji S."/>
            <person name="Sakaguchi M."/>
            <person name="Sakai K."/>
            <person name="Shibata M."/>
            <person name="Shimokawa T."/>
            <person name="Song J."/>
            <person name="Takazaki Y."/>
            <person name="Terasawa K."/>
            <person name="Tsugane M."/>
            <person name="Tsuji K."/>
            <person name="Ueda S."/>
            <person name="Waki K."/>
            <person name="Yamagata H."/>
            <person name="Yamamoto M."/>
            <person name="Yamamoto S."/>
            <person name="Yamane H."/>
            <person name="Yoshiki S."/>
            <person name="Yoshihara R."/>
            <person name="Yukawa K."/>
            <person name="Zhong H."/>
            <person name="Yano M."/>
            <person name="Yuan Q."/>
            <person name="Ouyang S."/>
            <person name="Liu J."/>
            <person name="Jones K.M."/>
            <person name="Gansberger K."/>
            <person name="Moffat K."/>
            <person name="Hill J."/>
            <person name="Bera J."/>
            <person name="Fadrosh D."/>
            <person name="Jin S."/>
            <person name="Johri S."/>
            <person name="Kim M."/>
            <person name="Overton L."/>
            <person name="Reardon M."/>
            <person name="Tsitrin T."/>
            <person name="Vuong H."/>
            <person name="Weaver B."/>
            <person name="Ciecko A."/>
            <person name="Tallon L."/>
            <person name="Jackson J."/>
            <person name="Pai G."/>
            <person name="Aken S.V."/>
            <person name="Utterback T."/>
            <person name="Reidmuller S."/>
            <person name="Feldblyum T."/>
            <person name="Hsiao J."/>
            <person name="Zismann V."/>
            <person name="Iobst S."/>
            <person name="de Vazeille A.R."/>
            <person name="Buell C.R."/>
            <person name="Ying K."/>
            <person name="Li Y."/>
            <person name="Lu T."/>
            <person name="Huang Y."/>
            <person name="Zhao Q."/>
            <person name="Feng Q."/>
            <person name="Zhang L."/>
            <person name="Zhu J."/>
            <person name="Weng Q."/>
            <person name="Mu J."/>
            <person name="Lu Y."/>
            <person name="Fan D."/>
            <person name="Liu Y."/>
            <person name="Guan J."/>
            <person name="Zhang Y."/>
            <person name="Yu S."/>
            <person name="Liu X."/>
            <person name="Zhang Y."/>
            <person name="Hong G."/>
            <person name="Han B."/>
            <person name="Choisne N."/>
            <person name="Demange N."/>
            <person name="Orjeda G."/>
            <person name="Samain S."/>
            <person name="Cattolico L."/>
            <person name="Pelletier E."/>
            <person name="Couloux A."/>
            <person name="Segurens B."/>
            <person name="Wincker P."/>
            <person name="D'Hont A."/>
            <person name="Scarpelli C."/>
            <person name="Weissenbach J."/>
            <person name="Salanoubat M."/>
            <person name="Quetier F."/>
            <person name="Yu Y."/>
            <person name="Kim H.R."/>
            <person name="Rambo T."/>
            <person name="Currie J."/>
            <person name="Collura K."/>
            <person name="Luo M."/>
            <person name="Yang T."/>
            <person name="Ammiraju J.S.S."/>
            <person name="Engler F."/>
            <person name="Soderlund C."/>
            <person name="Wing R.A."/>
            <person name="Palmer L.E."/>
            <person name="de la Bastide M."/>
            <person name="Spiegel L."/>
            <person name="Nascimento L."/>
            <person name="Zutavern T."/>
            <person name="O'Shaughnessy A."/>
            <person name="Dike S."/>
            <person name="Dedhia N."/>
            <person name="Preston R."/>
            <person name="Balija V."/>
            <person name="McCombie W.R."/>
            <person name="Chow T."/>
            <person name="Chen H."/>
            <person name="Chung M."/>
            <person name="Chen C."/>
            <person name="Shaw J."/>
            <person name="Wu H."/>
            <person name="Hsiao K."/>
            <person name="Chao Y."/>
            <person name="Chu M."/>
            <person name="Cheng C."/>
            <person name="Hour A."/>
            <person name="Lee P."/>
            <person name="Lin S."/>
            <person name="Lin Y."/>
            <person name="Liou J."/>
            <person name="Liu S."/>
            <person name="Hsing Y."/>
            <person name="Raghuvanshi S."/>
            <person name="Mohanty A."/>
            <person name="Bharti A.K."/>
            <person name="Gaur A."/>
            <person name="Gupta V."/>
            <person name="Kumar D."/>
            <person name="Ravi V."/>
            <person name="Vij S."/>
            <person name="Kapur A."/>
            <person name="Khurana P."/>
            <person name="Khurana P."/>
            <person name="Khurana J.P."/>
            <person name="Tyagi A.K."/>
            <person name="Gaikwad K."/>
            <person name="Singh A."/>
            <person name="Dalal V."/>
            <person name="Srivastava S."/>
            <person name="Dixit A."/>
            <person name="Pal A.K."/>
            <person name="Ghazi I.A."/>
            <person name="Yadav M."/>
            <person name="Pandit A."/>
            <person name="Bhargava A."/>
            <person name="Sureshbabu K."/>
            <person name="Batra K."/>
            <person name="Sharma T.R."/>
            <person name="Mohapatra T."/>
            <person name="Singh N.K."/>
            <person name="Messing J."/>
            <person name="Nelson A.B."/>
            <person name="Fuks G."/>
            <person name="Kavchok S."/>
            <person name="Keizer G."/>
            <person name="Linton E."/>
            <person name="Llaca V."/>
            <person name="Song R."/>
            <person name="Tanyolac B."/>
            <person name="Young S."/>
            <person name="Ho-Il K."/>
            <person name="Hahn J.H."/>
            <person name="Sangsakoo G."/>
            <person name="Vanavichit A."/>
            <person name="de Mattos Luiz.A.T."/>
            <person name="Zimmer P.D."/>
            <person name="Malone G."/>
            <person name="Dellagostin O."/>
            <person name="de Oliveira A.C."/>
            <person name="Bevan M."/>
            <person name="Bancroft I."/>
            <person name="Minx P."/>
            <person name="Cordum H."/>
            <person name="Wilson R."/>
            <person name="Cheng Z."/>
            <person name="Jin W."/>
            <person name="Jiang J."/>
            <person name="Leong S.A."/>
            <person name="Iwama H."/>
            <person name="Gojobori T."/>
            <person name="Itoh T."/>
            <person name="Niimura Y."/>
            <person name="Fujii Y."/>
            <person name="Habara T."/>
            <person name="Sakai H."/>
            <person name="Sato Y."/>
            <person name="Wilson G."/>
            <person name="Kumar K."/>
            <person name="McCouch S."/>
            <person name="Juretic N."/>
            <person name="Hoen D."/>
            <person name="Wright S."/>
            <person name="Bruskiewich R."/>
            <person name="Bureau T."/>
            <person name="Miyao A."/>
            <person name="Hirochika H."/>
            <person name="Nishikawa T."/>
            <person name="Kadowaki K."/>
            <person name="Sugiura M."/>
            <person name="Burr B."/>
            <person name="Sasaki T."/>
        </authorList>
    </citation>
    <scope>NUCLEOTIDE SEQUENCE [LARGE SCALE GENOMIC DNA]</scope>
    <source>
        <strain evidence="5">cv. Nipponbare</strain>
    </source>
</reference>
<comment type="similarity">
    <text evidence="1">Belongs to the 'GDSL' lipolytic enzyme family.</text>
</comment>
<dbReference type="Pfam" id="PF00657">
    <property type="entry name" value="Lipase_GDSL"/>
    <property type="match status" value="1"/>
</dbReference>
<evidence type="ECO:0000313" key="3">
    <source>
        <dbReference type="EMBL" id="BAD34132.1"/>
    </source>
</evidence>
<dbReference type="AlphaFoldDB" id="Q69KY5"/>
<evidence type="ECO:0000313" key="5">
    <source>
        <dbReference type="Proteomes" id="UP000000763"/>
    </source>
</evidence>
<dbReference type="EMBL" id="AP005894">
    <property type="protein sequence ID" value="BAD34132.1"/>
    <property type="molecule type" value="Genomic_DNA"/>
</dbReference>
<dbReference type="Proteomes" id="UP000000763">
    <property type="component" value="Chromosome 9"/>
</dbReference>
<dbReference type="EMBL" id="CM000146">
    <property type="protein sequence ID" value="EAZ43831.1"/>
    <property type="molecule type" value="Genomic_DNA"/>
</dbReference>
<evidence type="ECO:0000256" key="1">
    <source>
        <dbReference type="ARBA" id="ARBA00008668"/>
    </source>
</evidence>
<dbReference type="Proteomes" id="UP000007752">
    <property type="component" value="Chromosome 9"/>
</dbReference>
<dbReference type="Gene3D" id="3.40.50.1110">
    <property type="entry name" value="SGNH hydrolase"/>
    <property type="match status" value="1"/>
</dbReference>
<dbReference type="PANTHER" id="PTHR45642">
    <property type="entry name" value="GDSL ESTERASE/LIPASE EXL3"/>
    <property type="match status" value="1"/>
</dbReference>
<dbReference type="PANTHER" id="PTHR45642:SF154">
    <property type="entry name" value="OS09G0132200 PROTEIN"/>
    <property type="match status" value="1"/>
</dbReference>